<name>A0AA36DDL6_9BILA</name>
<dbReference type="Proteomes" id="UP001177023">
    <property type="component" value="Unassembled WGS sequence"/>
</dbReference>
<dbReference type="EMBL" id="CATQJA010002696">
    <property type="protein sequence ID" value="CAJ0584485.1"/>
    <property type="molecule type" value="Genomic_DNA"/>
</dbReference>
<feature type="non-terminal residue" evidence="2">
    <location>
        <position position="1"/>
    </location>
</feature>
<evidence type="ECO:0000313" key="2">
    <source>
        <dbReference type="EMBL" id="CAJ0584485.1"/>
    </source>
</evidence>
<organism evidence="2 3">
    <name type="scientific">Mesorhabditis spiculigera</name>
    <dbReference type="NCBI Taxonomy" id="96644"/>
    <lineage>
        <taxon>Eukaryota</taxon>
        <taxon>Metazoa</taxon>
        <taxon>Ecdysozoa</taxon>
        <taxon>Nematoda</taxon>
        <taxon>Chromadorea</taxon>
        <taxon>Rhabditida</taxon>
        <taxon>Rhabditina</taxon>
        <taxon>Rhabditomorpha</taxon>
        <taxon>Rhabditoidea</taxon>
        <taxon>Rhabditidae</taxon>
        <taxon>Mesorhabditinae</taxon>
        <taxon>Mesorhabditis</taxon>
    </lineage>
</organism>
<feature type="compositionally biased region" description="Acidic residues" evidence="1">
    <location>
        <begin position="172"/>
        <end position="193"/>
    </location>
</feature>
<comment type="caution">
    <text evidence="2">The sequence shown here is derived from an EMBL/GenBank/DDBJ whole genome shotgun (WGS) entry which is preliminary data.</text>
</comment>
<accession>A0AA36DDL6</accession>
<gene>
    <name evidence="2" type="ORF">MSPICULIGERA_LOCUS22538</name>
</gene>
<feature type="region of interest" description="Disordered" evidence="1">
    <location>
        <begin position="172"/>
        <end position="232"/>
    </location>
</feature>
<evidence type="ECO:0000256" key="1">
    <source>
        <dbReference type="SAM" id="MobiDB-lite"/>
    </source>
</evidence>
<reference evidence="2" key="1">
    <citation type="submission" date="2023-06" db="EMBL/GenBank/DDBJ databases">
        <authorList>
            <person name="Delattre M."/>
        </authorList>
    </citation>
    <scope>NUCLEOTIDE SEQUENCE</scope>
    <source>
        <strain evidence="2">AF72</strain>
    </source>
</reference>
<evidence type="ECO:0000313" key="3">
    <source>
        <dbReference type="Proteomes" id="UP001177023"/>
    </source>
</evidence>
<dbReference type="AlphaFoldDB" id="A0AA36DDL6"/>
<sequence>MTLDHNDVYSTAERLYDELCKLRTTEDKIGARNRMEEMVYFALAKRSCNLSSREELDVIKRWDDCDKQMIDAGVRRDHRAPSATIFVGRTVATQNAEELQAAEKATSIVYTKWKSAWADCLAVVRERKLSVAAVWAAFADDTQVDEASIEWPLVDIYLMEGIFTYPDVWKEEEEAVQSPDGSEEDVITDTERDEMDHQREQDGIALKKNTAEGEQPYNYDNQLGLGEATSEE</sequence>
<proteinExistence type="predicted"/>
<protein>
    <submittedName>
        <fullName evidence="2">Uncharacterized protein</fullName>
    </submittedName>
</protein>
<keyword evidence="3" id="KW-1185">Reference proteome</keyword>